<keyword evidence="8" id="KW-1185">Reference proteome</keyword>
<proteinExistence type="predicted"/>
<feature type="compositionally biased region" description="Basic and acidic residues" evidence="2">
    <location>
        <begin position="1621"/>
        <end position="1632"/>
    </location>
</feature>
<evidence type="ECO:0000313" key="6">
    <source>
        <dbReference type="EMBL" id="EEB12293.1"/>
    </source>
</evidence>
<dbReference type="GO" id="GO:0005096">
    <property type="term" value="F:GTPase activator activity"/>
    <property type="evidence" value="ECO:0007669"/>
    <property type="project" value="UniProtKB-KW"/>
</dbReference>
<feature type="compositionally biased region" description="Polar residues" evidence="2">
    <location>
        <begin position="325"/>
        <end position="339"/>
    </location>
</feature>
<evidence type="ECO:0000259" key="4">
    <source>
        <dbReference type="PROSITE" id="PS50106"/>
    </source>
</evidence>
<protein>
    <recommendedName>
        <fullName evidence="9">Rho GTPase-activating protein 21</fullName>
    </recommendedName>
</protein>
<feature type="compositionally biased region" description="Low complexity" evidence="2">
    <location>
        <begin position="1634"/>
        <end position="1644"/>
    </location>
</feature>
<dbReference type="STRING" id="121224.E0VFY7"/>
<dbReference type="EMBL" id="DS235129">
    <property type="protein sequence ID" value="EEB12293.1"/>
    <property type="molecule type" value="Genomic_DNA"/>
</dbReference>
<dbReference type="InterPro" id="IPR011993">
    <property type="entry name" value="PH-like_dom_sf"/>
</dbReference>
<dbReference type="Gene3D" id="1.10.555.10">
    <property type="entry name" value="Rho GTPase activation protein"/>
    <property type="match status" value="1"/>
</dbReference>
<reference evidence="6" key="2">
    <citation type="submission" date="2007-04" db="EMBL/GenBank/DDBJ databases">
        <title>The genome of the human body louse.</title>
        <authorList>
            <consortium name="The Human Body Louse Genome Consortium"/>
            <person name="Kirkness E."/>
            <person name="Walenz B."/>
            <person name="Hass B."/>
            <person name="Bruggner R."/>
            <person name="Strausberg R."/>
        </authorList>
    </citation>
    <scope>NUCLEOTIDE SEQUENCE</scope>
    <source>
        <strain evidence="6">USDA</strain>
    </source>
</reference>
<evidence type="ECO:0008006" key="9">
    <source>
        <dbReference type="Google" id="ProtNLM"/>
    </source>
</evidence>
<feature type="region of interest" description="Disordered" evidence="2">
    <location>
        <begin position="1618"/>
        <end position="1644"/>
    </location>
</feature>
<dbReference type="InParanoid" id="E0VFY7"/>
<feature type="domain" description="PH" evidence="3">
    <location>
        <begin position="682"/>
        <end position="785"/>
    </location>
</feature>
<dbReference type="SMART" id="SM00324">
    <property type="entry name" value="RhoGAP"/>
    <property type="match status" value="1"/>
</dbReference>
<dbReference type="KEGG" id="phu:Phum_PHUM169920"/>
<dbReference type="PANTHER" id="PTHR23175">
    <property type="entry name" value="PDZ DOMAIN-CONTAINING PROTEIN"/>
    <property type="match status" value="1"/>
</dbReference>
<evidence type="ECO:0000313" key="7">
    <source>
        <dbReference type="EnsemblMetazoa" id="PHUM169920-PA"/>
    </source>
</evidence>
<evidence type="ECO:0000259" key="5">
    <source>
        <dbReference type="PROSITE" id="PS50238"/>
    </source>
</evidence>
<dbReference type="InterPro" id="IPR001849">
    <property type="entry name" value="PH_domain"/>
</dbReference>
<dbReference type="InterPro" id="IPR008936">
    <property type="entry name" value="Rho_GTPase_activation_prot"/>
</dbReference>
<dbReference type="eggNOG" id="KOG4407">
    <property type="taxonomic scope" value="Eukaryota"/>
</dbReference>
<dbReference type="InterPro" id="IPR000198">
    <property type="entry name" value="RhoGAP_dom"/>
</dbReference>
<dbReference type="GO" id="GO:0007165">
    <property type="term" value="P:signal transduction"/>
    <property type="evidence" value="ECO:0007669"/>
    <property type="project" value="InterPro"/>
</dbReference>
<dbReference type="PROSITE" id="PS50238">
    <property type="entry name" value="RHOGAP"/>
    <property type="match status" value="1"/>
</dbReference>
<dbReference type="EMBL" id="AAZO01001976">
    <property type="status" value="NOT_ANNOTATED_CDS"/>
    <property type="molecule type" value="Genomic_DNA"/>
</dbReference>
<gene>
    <name evidence="7" type="primary">8236686</name>
    <name evidence="6" type="ORF">Phum_PHUM169920</name>
</gene>
<dbReference type="PANTHER" id="PTHR23175:SF23">
    <property type="entry name" value="PDZ DOMAIN-CONTAINING PROTEIN"/>
    <property type="match status" value="1"/>
</dbReference>
<dbReference type="FunFam" id="1.10.555.10:FF:000058">
    <property type="entry name" value="GTPase-activating protein pac-1"/>
    <property type="match status" value="1"/>
</dbReference>
<feature type="domain" description="Rho-GAP" evidence="5">
    <location>
        <begin position="877"/>
        <end position="1059"/>
    </location>
</feature>
<dbReference type="SUPFAM" id="SSF48350">
    <property type="entry name" value="GTPase activation domain, GAP"/>
    <property type="match status" value="1"/>
</dbReference>
<feature type="compositionally biased region" description="Basic and acidic residues" evidence="2">
    <location>
        <begin position="1512"/>
        <end position="1523"/>
    </location>
</feature>
<evidence type="ECO:0000256" key="2">
    <source>
        <dbReference type="SAM" id="MobiDB-lite"/>
    </source>
</evidence>
<evidence type="ECO:0000256" key="1">
    <source>
        <dbReference type="ARBA" id="ARBA00022468"/>
    </source>
</evidence>
<feature type="region of interest" description="Disordered" evidence="2">
    <location>
        <begin position="1416"/>
        <end position="1458"/>
    </location>
</feature>
<dbReference type="PROSITE" id="PS50106">
    <property type="entry name" value="PDZ"/>
    <property type="match status" value="1"/>
</dbReference>
<dbReference type="InterPro" id="IPR001478">
    <property type="entry name" value="PDZ"/>
</dbReference>
<feature type="compositionally biased region" description="Pro residues" evidence="2">
    <location>
        <begin position="297"/>
        <end position="306"/>
    </location>
</feature>
<reference evidence="7" key="3">
    <citation type="submission" date="2021-02" db="UniProtKB">
        <authorList>
            <consortium name="EnsemblMetazoa"/>
        </authorList>
    </citation>
    <scope>IDENTIFICATION</scope>
    <source>
        <strain evidence="7">USDA</strain>
    </source>
</reference>
<reference evidence="6" key="1">
    <citation type="submission" date="2007-04" db="EMBL/GenBank/DDBJ databases">
        <title>Annotation of Pediculus humanus corporis strain USDA.</title>
        <authorList>
            <person name="Kirkness E."/>
            <person name="Hannick L."/>
            <person name="Hass B."/>
            <person name="Bruggner R."/>
            <person name="Lawson D."/>
            <person name="Bidwell S."/>
            <person name="Joardar V."/>
            <person name="Caler E."/>
            <person name="Walenz B."/>
            <person name="Inman J."/>
            <person name="Schobel S."/>
            <person name="Galinsky K."/>
            <person name="Amedeo P."/>
            <person name="Strausberg R."/>
        </authorList>
    </citation>
    <scope>NUCLEOTIDE SEQUENCE</scope>
    <source>
        <strain evidence="6">USDA</strain>
    </source>
</reference>
<evidence type="ECO:0000259" key="3">
    <source>
        <dbReference type="PROSITE" id="PS50003"/>
    </source>
</evidence>
<dbReference type="Pfam" id="PF00169">
    <property type="entry name" value="PH"/>
    <property type="match status" value="1"/>
</dbReference>
<feature type="region of interest" description="Disordered" evidence="2">
    <location>
        <begin position="800"/>
        <end position="838"/>
    </location>
</feature>
<dbReference type="SUPFAM" id="SSF50729">
    <property type="entry name" value="PH domain-like"/>
    <property type="match status" value="1"/>
</dbReference>
<dbReference type="SUPFAM" id="SSF50156">
    <property type="entry name" value="PDZ domain-like"/>
    <property type="match status" value="1"/>
</dbReference>
<sequence>MAKEKRLGLRQGNANLNEPMDTIFVKAVHEGTSAHAAGLETGDRILSVNGETIAGKTYAQVVQQIHNTPERLNLLVVPKEEDIIQQYYSETAHNPKTNARPRLRSPEVVQDPKRASALSLPGTQRNMSSQKMMMSPVRQQQSPPVFGSWQHGMHSSNPETVCNNSLMWPNQSIGSENRGTMEMHRLKMQNSRWGNSGSGKVQTDQQISVIKTNNNPATFYSNASGCRLSLDGGTLDRRESSSSSTLTDDSVIMSRIRKSCEQKEEFLRNTATPLYSQIIAREFYARPQKFQKQIWPPNSPPPPPPSESEDLELKSAVGDDRPSLKSGQLQSMKTLSRVQDGSPKSFPSETLDGETCETPQSWHDSPKNRSHSEESDSARHVGGAGGQRKLHIVSQRAKQFETGQLEEEENKTHFYRSELARLSGKKTVPNVAVRKQEFERVGRDGNQSGGKDFCSSAESFSSSGDAGGILSGNRTVIVGSKQIHVDPPTDFKQLGPEVENQDRNKENVSKTSKSWTSLQSNPSKEKLILVETNEKGKEEERQRHKAVRQDSYLAAVKPVSSNAGVHNNAGSQVTEVVVRREKNSTLSSAEDDRATRRISYLKATSNDQMNIGLDKDSDRSTVKRKWMYPMLPGDIQRLRRIFEEYSGIVDTGSSSNNSNNEGSSKRHTVINIEKSELNENLKIIKDGWLNCKVAVIDGKRAGDRSWKQIWAILRGPYLTTHKDKQAEQAEYTIDIRSCTVDIPQNYTKKKNVFKIKTESETEYWLQAEDQDDLDGWIKILDEQSENSNTLSPQAVHKGIKKLGNLRTRSPTGQSPASKTRKATQLEQPVSPKSKTWKGKLGKQFKKMQGSGGSPSSPTISYPEGATIKVPIELCPPSTISEYIPLIVEKCTSIVESRGLEVVGIYRIPGNTAAVTALTEAVNKGIDSISPEDPRWNDINVISSLLKSFFRNLPDSLFTAELYPKFIEADKIVDPKVRMVTLRKLIKELPEHNFETLKHLLYHLKKIVSKSSVNKMETQNLAIVFGPTLLTTTDLMALVTDTSHQCRIVESLITHVDWFFSNDDVNTLENLTPPMSSSDAQVSSETPPNANLLLGNIHKIEGYSRLEHSPNKDMSPKDIVSSIISAANRKISKGKSKKVDKTVTQIESETKTVTKKTELIKEEELLLEPSTSVAASIVSSFVGEILRNKNGDISKSSTTSDLNSNDVIRAYSGLDSNTIERIKRFEQETHAMLQRDPTKTRRGGDTETNWLSDKQIIEMKLQQAKRELENEEDVLDALTNASTDLTKKSNSDRSSFSSHAENNIPSTIRKGGLYENEGSDPTTTPNSGSLKRFKSNRDESNEIITMTSSLDSLHDAGKSDTSDDGNDLVLSLTKTFDKTLKSVLNMSDDSSLEEEKKSMTEKAEYENVIENKESKLCGQNINNNNNNNNNNNEKKMGSENDEWVKDEEESKKSCVKSSENVKTLIKEKNVKKTPEIVAETVLRAKNTENASNLKRSESLNKPEKPDSGCTKLKRSESLNKNEKENDFIKLKHSDSLKNDLKRSDSLTKYEKTETNMNKRKQQESGLKRSSSKEKENVLFVKLKRKNGMPDRSIKRRHTVGGTKDFDKLPWLDNRLQCEESENEKSLKSKEKRSLRTSSPDLSSSRLKATIESEGLSIEVSLLGSRGNVLATLRKPLIPPSPSGRPQSMPPVSQIFKLPLESHV</sequence>
<dbReference type="GeneID" id="8236686"/>
<feature type="region of interest" description="Disordered" evidence="2">
    <location>
        <begin position="91"/>
        <end position="127"/>
    </location>
</feature>
<dbReference type="CTD" id="8236686"/>
<feature type="compositionally biased region" description="Low complexity" evidence="2">
    <location>
        <begin position="1419"/>
        <end position="1430"/>
    </location>
</feature>
<feature type="compositionally biased region" description="Basic and acidic residues" evidence="2">
    <location>
        <begin position="364"/>
        <end position="379"/>
    </location>
</feature>
<dbReference type="RefSeq" id="XP_002425031.1">
    <property type="nucleotide sequence ID" value="XM_002424986.1"/>
</dbReference>
<dbReference type="Pfam" id="PF00595">
    <property type="entry name" value="PDZ"/>
    <property type="match status" value="1"/>
</dbReference>
<dbReference type="SMART" id="SM00233">
    <property type="entry name" value="PH"/>
    <property type="match status" value="1"/>
</dbReference>
<dbReference type="Gene3D" id="2.30.29.30">
    <property type="entry name" value="Pleckstrin-homology domain (PH domain)/Phosphotyrosine-binding domain (PTB)"/>
    <property type="match status" value="1"/>
</dbReference>
<dbReference type="HOGENOM" id="CLU_000774_0_0_1"/>
<name>E0VFY7_PEDHC</name>
<feature type="region of interest" description="Disordered" evidence="2">
    <location>
        <begin position="1537"/>
        <end position="1604"/>
    </location>
</feature>
<feature type="compositionally biased region" description="Polar residues" evidence="2">
    <location>
        <begin position="1318"/>
        <end position="1328"/>
    </location>
</feature>
<dbReference type="Pfam" id="PF00620">
    <property type="entry name" value="RhoGAP"/>
    <property type="match status" value="1"/>
</dbReference>
<dbReference type="OrthoDB" id="6281275at2759"/>
<keyword evidence="1" id="KW-0343">GTPase activation</keyword>
<dbReference type="EnsemblMetazoa" id="PHUM169920-RA">
    <property type="protein sequence ID" value="PHUM169920-PA"/>
    <property type="gene ID" value="PHUM169920"/>
</dbReference>
<feature type="compositionally biased region" description="Polar residues" evidence="2">
    <location>
        <begin position="509"/>
        <end position="522"/>
    </location>
</feature>
<dbReference type="PROSITE" id="PS50003">
    <property type="entry name" value="PH_DOMAIN"/>
    <property type="match status" value="1"/>
</dbReference>
<feature type="compositionally biased region" description="Basic and acidic residues" evidence="2">
    <location>
        <begin position="1537"/>
        <end position="1552"/>
    </location>
</feature>
<organism>
    <name type="scientific">Pediculus humanus subsp. corporis</name>
    <name type="common">Body louse</name>
    <dbReference type="NCBI Taxonomy" id="121224"/>
    <lineage>
        <taxon>Eukaryota</taxon>
        <taxon>Metazoa</taxon>
        <taxon>Ecdysozoa</taxon>
        <taxon>Arthropoda</taxon>
        <taxon>Hexapoda</taxon>
        <taxon>Insecta</taxon>
        <taxon>Pterygota</taxon>
        <taxon>Neoptera</taxon>
        <taxon>Paraneoptera</taxon>
        <taxon>Psocodea</taxon>
        <taxon>Troctomorpha</taxon>
        <taxon>Phthiraptera</taxon>
        <taxon>Anoplura</taxon>
        <taxon>Pediculidae</taxon>
        <taxon>Pediculus</taxon>
    </lineage>
</organism>
<dbReference type="SMART" id="SM00228">
    <property type="entry name" value="PDZ"/>
    <property type="match status" value="1"/>
</dbReference>
<dbReference type="Gene3D" id="2.30.42.10">
    <property type="match status" value="1"/>
</dbReference>
<dbReference type="VEuPathDB" id="VectorBase:PHUM169920"/>
<dbReference type="OMA" id="RQSWVCS"/>
<accession>E0VFY7</accession>
<feature type="region of interest" description="Disordered" evidence="2">
    <location>
        <begin position="1487"/>
        <end position="1523"/>
    </location>
</feature>
<feature type="compositionally biased region" description="Polar residues" evidence="2">
    <location>
        <begin position="806"/>
        <end position="833"/>
    </location>
</feature>
<feature type="compositionally biased region" description="Basic and acidic residues" evidence="2">
    <location>
        <begin position="311"/>
        <end position="323"/>
    </location>
</feature>
<feature type="region of interest" description="Disordered" evidence="2">
    <location>
        <begin position="484"/>
        <end position="525"/>
    </location>
</feature>
<dbReference type="Proteomes" id="UP000009046">
    <property type="component" value="Unassembled WGS sequence"/>
</dbReference>
<feature type="domain" description="PDZ" evidence="4">
    <location>
        <begin position="1"/>
        <end position="80"/>
    </location>
</feature>
<feature type="compositionally biased region" description="Basic and acidic residues" evidence="2">
    <location>
        <begin position="1493"/>
        <end position="1505"/>
    </location>
</feature>
<feature type="region of interest" description="Disordered" evidence="2">
    <location>
        <begin position="292"/>
        <end position="393"/>
    </location>
</feature>
<dbReference type="InterPro" id="IPR036034">
    <property type="entry name" value="PDZ_sf"/>
</dbReference>
<evidence type="ECO:0000313" key="8">
    <source>
        <dbReference type="Proteomes" id="UP000009046"/>
    </source>
</evidence>
<feature type="compositionally biased region" description="Basic and acidic residues" evidence="2">
    <location>
        <begin position="1559"/>
        <end position="1575"/>
    </location>
</feature>
<feature type="region of interest" description="Disordered" evidence="2">
    <location>
        <begin position="436"/>
        <end position="457"/>
    </location>
</feature>
<feature type="region of interest" description="Disordered" evidence="2">
    <location>
        <begin position="1284"/>
        <end position="1340"/>
    </location>
</feature>